<reference evidence="2 4" key="1">
    <citation type="submission" date="2020-01" db="EMBL/GenBank/DDBJ databases">
        <authorList>
            <consortium name="DOE Joint Genome Institute"/>
            <person name="Haridas S."/>
            <person name="Albert R."/>
            <person name="Binder M."/>
            <person name="Bloem J."/>
            <person name="Labutti K."/>
            <person name="Salamov A."/>
            <person name="Andreopoulos B."/>
            <person name="Baker S.E."/>
            <person name="Barry K."/>
            <person name="Bills G."/>
            <person name="Bluhm B.H."/>
            <person name="Cannon C."/>
            <person name="Castanera R."/>
            <person name="Culley D.E."/>
            <person name="Daum C."/>
            <person name="Ezra D."/>
            <person name="Gonzalez J.B."/>
            <person name="Henrissat B."/>
            <person name="Kuo A."/>
            <person name="Liang C."/>
            <person name="Lipzen A."/>
            <person name="Lutzoni F."/>
            <person name="Magnuson J."/>
            <person name="Mondo S."/>
            <person name="Nolan M."/>
            <person name="Ohm R."/>
            <person name="Pangilinan J."/>
            <person name="Park H.-J."/>
            <person name="Ramirez L."/>
            <person name="Alfaro M."/>
            <person name="Sun H."/>
            <person name="Tritt A."/>
            <person name="Yoshinaga Y."/>
            <person name="Zwiers L.-H."/>
            <person name="Turgeon B.G."/>
            <person name="Goodwin S.B."/>
            <person name="Spatafora J.W."/>
            <person name="Crous P.W."/>
            <person name="Grigoriev I.V."/>
        </authorList>
    </citation>
    <scope>NUCLEOTIDE SEQUENCE</scope>
    <source>
        <strain evidence="2 4">CBS 781.70</strain>
    </source>
</reference>
<protein>
    <submittedName>
        <fullName evidence="2 4">Uncharacterized protein</fullName>
    </submittedName>
</protein>
<gene>
    <name evidence="2 4" type="ORF">P152DRAFT_455352</name>
</gene>
<reference evidence="4" key="3">
    <citation type="submission" date="2025-04" db="UniProtKB">
        <authorList>
            <consortium name="RefSeq"/>
        </authorList>
    </citation>
    <scope>IDENTIFICATION</scope>
    <source>
        <strain evidence="4">CBS 781.70</strain>
    </source>
</reference>
<feature type="non-terminal residue" evidence="2">
    <location>
        <position position="1"/>
    </location>
</feature>
<proteinExistence type="predicted"/>
<reference evidence="4" key="2">
    <citation type="submission" date="2020-04" db="EMBL/GenBank/DDBJ databases">
        <authorList>
            <consortium name="NCBI Genome Project"/>
        </authorList>
    </citation>
    <scope>NUCLEOTIDE SEQUENCE</scope>
    <source>
        <strain evidence="4">CBS 781.70</strain>
    </source>
</reference>
<sequence length="230" mass="25653">MSGKADNQNLTVQRHLILFVRHFVLQVCQEYLRTLSTLLPPSQLPPGTSLTVIGCGSSALLPFYIRTTGLPYPIFTDPTGNLYESLSFARTLAMGSKKPEYISVPFMETVFRSAGQILSQVGRFGRGGSVSGGDWSRVGGEMLIERAESEPSAFVNRGRKRLGLDDDELGWKAMYVHRMQKTTDHLEVPELRSLLRLEPGRPLRPQTRSGGSSMRKTEGGNRIEVKSRRR</sequence>
<evidence type="ECO:0000313" key="2">
    <source>
        <dbReference type="EMBL" id="KAF1815633.1"/>
    </source>
</evidence>
<evidence type="ECO:0000313" key="4">
    <source>
        <dbReference type="RefSeq" id="XP_033537264.1"/>
    </source>
</evidence>
<dbReference type="EMBL" id="ML975151">
    <property type="protein sequence ID" value="KAF1815633.1"/>
    <property type="molecule type" value="Genomic_DNA"/>
</dbReference>
<dbReference type="OrthoDB" id="40334at2759"/>
<dbReference type="Proteomes" id="UP000504638">
    <property type="component" value="Unplaced"/>
</dbReference>
<feature type="region of interest" description="Disordered" evidence="1">
    <location>
        <begin position="196"/>
        <end position="230"/>
    </location>
</feature>
<keyword evidence="3" id="KW-1185">Reference proteome</keyword>
<evidence type="ECO:0000256" key="1">
    <source>
        <dbReference type="SAM" id="MobiDB-lite"/>
    </source>
</evidence>
<dbReference type="PANTHER" id="PTHR28630">
    <property type="match status" value="1"/>
</dbReference>
<dbReference type="GeneID" id="54419341"/>
<dbReference type="AlphaFoldDB" id="A0A6G1GC77"/>
<feature type="compositionally biased region" description="Basic and acidic residues" evidence="1">
    <location>
        <begin position="215"/>
        <end position="230"/>
    </location>
</feature>
<dbReference type="InterPro" id="IPR032801">
    <property type="entry name" value="PXL2A/B/C"/>
</dbReference>
<evidence type="ECO:0000313" key="3">
    <source>
        <dbReference type="Proteomes" id="UP000504638"/>
    </source>
</evidence>
<dbReference type="Pfam" id="PF13911">
    <property type="entry name" value="AhpC-TSA_2"/>
    <property type="match status" value="1"/>
</dbReference>
<dbReference type="PANTHER" id="PTHR28630:SF3">
    <property type="entry name" value="PEROXIREDOXIN-LIKE 2C"/>
    <property type="match status" value="1"/>
</dbReference>
<dbReference type="RefSeq" id="XP_033537264.1">
    <property type="nucleotide sequence ID" value="XM_033678771.1"/>
</dbReference>
<accession>A0A6G1GC77</accession>
<organism evidence="2">
    <name type="scientific">Eremomyces bilateralis CBS 781.70</name>
    <dbReference type="NCBI Taxonomy" id="1392243"/>
    <lineage>
        <taxon>Eukaryota</taxon>
        <taxon>Fungi</taxon>
        <taxon>Dikarya</taxon>
        <taxon>Ascomycota</taxon>
        <taxon>Pezizomycotina</taxon>
        <taxon>Dothideomycetes</taxon>
        <taxon>Dothideomycetes incertae sedis</taxon>
        <taxon>Eremomycetales</taxon>
        <taxon>Eremomycetaceae</taxon>
        <taxon>Eremomyces</taxon>
    </lineage>
</organism>
<name>A0A6G1GC77_9PEZI</name>